<feature type="domain" description="Helicase C-terminal" evidence="15">
    <location>
        <begin position="413"/>
        <end position="595"/>
    </location>
</feature>
<dbReference type="Pfam" id="PF00270">
    <property type="entry name" value="DEAD"/>
    <property type="match status" value="1"/>
</dbReference>
<dbReference type="PANTHER" id="PTHR14950:SF37">
    <property type="entry name" value="ENDORIBONUCLEASE DICER"/>
    <property type="match status" value="1"/>
</dbReference>
<evidence type="ECO:0000259" key="15">
    <source>
        <dbReference type="PROSITE" id="PS51194"/>
    </source>
</evidence>
<proteinExistence type="inferred from homology"/>
<keyword evidence="9" id="KW-0460">Magnesium</keyword>
<dbReference type="Gene3D" id="3.40.50.300">
    <property type="entry name" value="P-loop containing nucleotide triphosphate hydrolases"/>
    <property type="match status" value="2"/>
</dbReference>
<evidence type="ECO:0000256" key="2">
    <source>
        <dbReference type="ARBA" id="ARBA00001946"/>
    </source>
</evidence>
<keyword evidence="3" id="KW-0479">Metal-binding</keyword>
<dbReference type="CDD" id="cd00593">
    <property type="entry name" value="RIBOc"/>
    <property type="match status" value="2"/>
</dbReference>
<dbReference type="PROSITE" id="PS50142">
    <property type="entry name" value="RNASE_3_2"/>
    <property type="match status" value="2"/>
</dbReference>
<dbReference type="GO" id="GO:0006396">
    <property type="term" value="P:RNA processing"/>
    <property type="evidence" value="ECO:0007669"/>
    <property type="project" value="InterPro"/>
</dbReference>
<dbReference type="Proteomes" id="UP000663845">
    <property type="component" value="Unassembled WGS sequence"/>
</dbReference>
<feature type="domain" description="RNase III" evidence="13">
    <location>
        <begin position="1052"/>
        <end position="1178"/>
    </location>
</feature>
<evidence type="ECO:0000256" key="7">
    <source>
        <dbReference type="ARBA" id="ARBA00022806"/>
    </source>
</evidence>
<dbReference type="SMART" id="SM00490">
    <property type="entry name" value="HELICc"/>
    <property type="match status" value="1"/>
</dbReference>
<evidence type="ECO:0000256" key="6">
    <source>
        <dbReference type="ARBA" id="ARBA00022801"/>
    </source>
</evidence>
<evidence type="ECO:0000256" key="4">
    <source>
        <dbReference type="ARBA" id="ARBA00022737"/>
    </source>
</evidence>
<accession>A0A819MUQ3</accession>
<keyword evidence="4" id="KW-0677">Repeat</keyword>
<evidence type="ECO:0000256" key="9">
    <source>
        <dbReference type="ARBA" id="ARBA00022842"/>
    </source>
</evidence>
<dbReference type="InterPro" id="IPR011545">
    <property type="entry name" value="DEAD/DEAH_box_helicase_dom"/>
</dbReference>
<evidence type="ECO:0000313" key="18">
    <source>
        <dbReference type="EMBL" id="CAF3986275.1"/>
    </source>
</evidence>
<dbReference type="Proteomes" id="UP000663844">
    <property type="component" value="Unassembled WGS sequence"/>
</dbReference>
<dbReference type="EMBL" id="CAJNOG010000499">
    <property type="protein sequence ID" value="CAF1271794.1"/>
    <property type="molecule type" value="Genomic_DNA"/>
</dbReference>
<dbReference type="SMART" id="SM00487">
    <property type="entry name" value="DEXDc"/>
    <property type="match status" value="1"/>
</dbReference>
<evidence type="ECO:0000259" key="16">
    <source>
        <dbReference type="PROSITE" id="PS51327"/>
    </source>
</evidence>
<comment type="caution">
    <text evidence="18">The sequence shown here is derived from an EMBL/GenBank/DDBJ whole genome shotgun (WGS) entry which is preliminary data.</text>
</comment>
<dbReference type="GO" id="GO:0004386">
    <property type="term" value="F:helicase activity"/>
    <property type="evidence" value="ECO:0007669"/>
    <property type="project" value="UniProtKB-KW"/>
</dbReference>
<dbReference type="InterPro" id="IPR014001">
    <property type="entry name" value="Helicase_ATP-bd"/>
</dbReference>
<evidence type="ECO:0000256" key="5">
    <source>
        <dbReference type="ARBA" id="ARBA00022741"/>
    </source>
</evidence>
<dbReference type="PANTHER" id="PTHR14950">
    <property type="entry name" value="DICER-RELATED"/>
    <property type="match status" value="1"/>
</dbReference>
<keyword evidence="8" id="KW-0067">ATP-binding</keyword>
<protein>
    <submittedName>
        <fullName evidence="18">Uncharacterized protein</fullName>
    </submittedName>
</protein>
<feature type="domain" description="Dicer dsRNA-binding fold" evidence="16">
    <location>
        <begin position="613"/>
        <end position="702"/>
    </location>
</feature>
<comment type="cofactor">
    <cofactor evidence="2">
        <name>Mg(2+)</name>
        <dbReference type="ChEBI" id="CHEBI:18420"/>
    </cofactor>
</comment>
<evidence type="ECO:0000256" key="8">
    <source>
        <dbReference type="ARBA" id="ARBA00022840"/>
    </source>
</evidence>
<evidence type="ECO:0000256" key="1">
    <source>
        <dbReference type="ARBA" id="ARBA00001936"/>
    </source>
</evidence>
<evidence type="ECO:0000256" key="10">
    <source>
        <dbReference type="ARBA" id="ARBA00022884"/>
    </source>
</evidence>
<keyword evidence="5" id="KW-0547">Nucleotide-binding</keyword>
<dbReference type="GO" id="GO:0005524">
    <property type="term" value="F:ATP binding"/>
    <property type="evidence" value="ECO:0007669"/>
    <property type="project" value="UniProtKB-KW"/>
</dbReference>
<sequence>MRRVLSFTTDTHLLCSPAKQPKMEMTGQEIISIPRSYQTELVEQAKAKNLIVCLPTGSGKTYIAVMLIKEMANEIRKSIDNGGKRTIFLVKTVALVEQQSDYIYIHTGLKVGRYYGELGVDLWDKTRWMNEFKQHQVLVFTAKVFLDLVDHNYFSLYKVNLLIFDECHHSTGENSYAALMRRHYDICDDPPRILGLTASISAKKLKLNQLSKVAKDLEETYRARIASGSDREESVRYGTSANVEHIICSSYKKYITDHWENVAIAFDMIESIVEDLKPYLKDKKEEREQHERDLSEAIINTDYLGENVIDYNTLSIDYTIFLQSEYVNIPQLKKYLEQLIHVGYELGLYGLFIATKALQKALKLSQSLDRMIDSREKQIFDDAIRRIDCLVDDILPGLIDFHRHQNNILFSSKVLKLFERIMNDVTAKNLSRCIIFVERIYTASTLTKVLTELRKILSPSSDNQLKIKYVTGPRANVGDVKMNAKYLRHVIKEFRDGDINVLIATAVVEEGLDIPKCNLVFRFNKPVNFASYMQSKGRARAKDNASYVLLIDGDDQNEVSKNISEFETYEEIVKMIQRGFSIDDDNNNLNNSNLEQLEPYRTEHGVVISATRAAEIIYQYCATLGYGQLCPPRMLISRTNHGTFRSILSMPANCPIPDDIFCENKSKKLAKFQCCLNMVKLLHQKGELNDDCLPHHVNLSDESIEKKSDDIIEEFSKQIATFPASTTDTSNIWYLYRIDIGCEINQLGFVVPSKLLDLPTFNLYAANNEIITVKIVYIQPIDYTKYKSDLEHFDRYLFEKVFDEMTNDQESLLQFDIEQSTFKLLPCLIKNMYEIDNERMLSICSRFNKSVDNYSQLSNEELYIARHLSHKRFFMEITESISTKRTSNLWEHKSNSQMIKTYGDYFQDKVPNIHIHQDSLMAQMKDISKSRINYLYPSFSDTKNSLTTSTTQSFYFPIELLCYAPLNINDLQLFQKLPSILVRITQLYYIEQLRILFATHLNSYSIMISIPVSVSFTDCLKTMNATILPLTTLTFNSVTISNECTNLQPLSDILFQSVTRRSTGEQMDNENLEILGDCFLKLAVSMSLYVRYSSAGAGLLTIKKKHEISNKNLYRLSIQNKLNEYLNVKKIDFRGKDANWLPPGYKINKIQYTHQKAKRKAFSDMIEAFIGAFLIATDYTVTLKFMHWLGLDVIPIDNQDHIIKIPSIFRVKTFNFSNDQTNRLSNIFYVKRAFEEIEIKIKYKFENKAYLIAAFTHPSNFANRLTDCYERLEFIGDAILDFLVTRHIFVNYNATNTPGRVTDIRQDLANNGRLAYILVACGLHTKILHNSTDLFGHISSYAGDEDLFPKDQTTDQYLNKDVDQWANTTAPKALADVFEALVGAIFLDSNNSLEVVWNVFEPLLHNYINQTIRHPNLNPIRVFTERGGEVIKTSDLHFAITDNEHDDLNYLPTYRITKLSIDRIKQLDIRHFPNIRSLEWINLSDTQLRQIFSSINLFRLNHLSVYNIS</sequence>
<name>A0A819MUQ3_9BILA</name>
<dbReference type="InterPro" id="IPR000999">
    <property type="entry name" value="RNase_III_dom"/>
</dbReference>
<dbReference type="PROSITE" id="PS51194">
    <property type="entry name" value="HELICASE_CTER"/>
    <property type="match status" value="1"/>
</dbReference>
<dbReference type="Pfam" id="PF00271">
    <property type="entry name" value="Helicase_C"/>
    <property type="match status" value="1"/>
</dbReference>
<evidence type="ECO:0000256" key="11">
    <source>
        <dbReference type="ARBA" id="ARBA00035116"/>
    </source>
</evidence>
<evidence type="ECO:0000259" key="14">
    <source>
        <dbReference type="PROSITE" id="PS51192"/>
    </source>
</evidence>
<dbReference type="Pfam" id="PF03368">
    <property type="entry name" value="Dicer_dimer"/>
    <property type="match status" value="1"/>
</dbReference>
<dbReference type="SUPFAM" id="SSF52540">
    <property type="entry name" value="P-loop containing nucleoside triphosphate hydrolases"/>
    <property type="match status" value="1"/>
</dbReference>
<dbReference type="InterPro" id="IPR036389">
    <property type="entry name" value="RNase_III_sf"/>
</dbReference>
<dbReference type="PROSITE" id="PS51192">
    <property type="entry name" value="HELICASE_ATP_BIND_1"/>
    <property type="match status" value="1"/>
</dbReference>
<dbReference type="Gene3D" id="1.10.1520.10">
    <property type="entry name" value="Ribonuclease III domain"/>
    <property type="match status" value="2"/>
</dbReference>
<dbReference type="CDD" id="cd18034">
    <property type="entry name" value="DEXHc_dicer"/>
    <property type="match status" value="1"/>
</dbReference>
<keyword evidence="7" id="KW-0347">Helicase</keyword>
<organism evidence="18 19">
    <name type="scientific">Adineta steineri</name>
    <dbReference type="NCBI Taxonomy" id="433720"/>
    <lineage>
        <taxon>Eukaryota</taxon>
        <taxon>Metazoa</taxon>
        <taxon>Spiralia</taxon>
        <taxon>Gnathifera</taxon>
        <taxon>Rotifera</taxon>
        <taxon>Eurotatoria</taxon>
        <taxon>Bdelloidea</taxon>
        <taxon>Adinetida</taxon>
        <taxon>Adinetidae</taxon>
        <taxon>Adineta</taxon>
    </lineage>
</organism>
<gene>
    <name evidence="17" type="ORF">JYZ213_LOCUS30737</name>
    <name evidence="18" type="ORF">OXD698_LOCUS28681</name>
</gene>
<dbReference type="EMBL" id="CAJOAZ010003122">
    <property type="protein sequence ID" value="CAF3986275.1"/>
    <property type="molecule type" value="Genomic_DNA"/>
</dbReference>
<dbReference type="SMART" id="SM00535">
    <property type="entry name" value="RIBOc"/>
    <property type="match status" value="2"/>
</dbReference>
<dbReference type="Gene3D" id="3.30.160.380">
    <property type="entry name" value="Dicer dimerisation domain"/>
    <property type="match status" value="1"/>
</dbReference>
<dbReference type="InterPro" id="IPR005034">
    <property type="entry name" value="Dicer_dimerisation"/>
</dbReference>
<evidence type="ECO:0000256" key="12">
    <source>
        <dbReference type="PROSITE-ProRule" id="PRU00657"/>
    </source>
</evidence>
<reference evidence="18" key="1">
    <citation type="submission" date="2021-02" db="EMBL/GenBank/DDBJ databases">
        <authorList>
            <person name="Nowell W R."/>
        </authorList>
    </citation>
    <scope>NUCLEOTIDE SEQUENCE</scope>
</reference>
<dbReference type="InterPro" id="IPR027417">
    <property type="entry name" value="P-loop_NTPase"/>
</dbReference>
<evidence type="ECO:0000259" key="13">
    <source>
        <dbReference type="PROSITE" id="PS50142"/>
    </source>
</evidence>
<dbReference type="FunFam" id="3.40.50.300:FF:000628">
    <property type="entry name" value="Endoribonuclease Dicer"/>
    <property type="match status" value="1"/>
</dbReference>
<feature type="domain" description="RNase III" evidence="13">
    <location>
        <begin position="1234"/>
        <end position="1390"/>
    </location>
</feature>
<evidence type="ECO:0000313" key="19">
    <source>
        <dbReference type="Proteomes" id="UP000663844"/>
    </source>
</evidence>
<dbReference type="Pfam" id="PF00636">
    <property type="entry name" value="Ribonuclease_3"/>
    <property type="match status" value="2"/>
</dbReference>
<keyword evidence="10 12" id="KW-0694">RNA-binding</keyword>
<keyword evidence="6" id="KW-0378">Hydrolase</keyword>
<comment type="similarity">
    <text evidence="11 12">Belongs to the helicase family. Dicer subfamily.</text>
</comment>
<evidence type="ECO:0000313" key="17">
    <source>
        <dbReference type="EMBL" id="CAF1271794.1"/>
    </source>
</evidence>
<dbReference type="InterPro" id="IPR038248">
    <property type="entry name" value="Dicer_dimer_sf"/>
</dbReference>
<comment type="cofactor">
    <cofactor evidence="1">
        <name>Mn(2+)</name>
        <dbReference type="ChEBI" id="CHEBI:29035"/>
    </cofactor>
</comment>
<evidence type="ECO:0000256" key="3">
    <source>
        <dbReference type="ARBA" id="ARBA00022723"/>
    </source>
</evidence>
<dbReference type="GO" id="GO:0046872">
    <property type="term" value="F:metal ion binding"/>
    <property type="evidence" value="ECO:0007669"/>
    <property type="project" value="UniProtKB-KW"/>
</dbReference>
<dbReference type="InterPro" id="IPR001650">
    <property type="entry name" value="Helicase_C-like"/>
</dbReference>
<feature type="domain" description="Helicase ATP-binding" evidence="14">
    <location>
        <begin position="41"/>
        <end position="218"/>
    </location>
</feature>
<dbReference type="GO" id="GO:0004525">
    <property type="term" value="F:ribonuclease III activity"/>
    <property type="evidence" value="ECO:0007669"/>
    <property type="project" value="InterPro"/>
</dbReference>
<dbReference type="GO" id="GO:0003723">
    <property type="term" value="F:RNA binding"/>
    <property type="evidence" value="ECO:0007669"/>
    <property type="project" value="UniProtKB-UniRule"/>
</dbReference>
<dbReference type="FunFam" id="1.10.1520.10:FF:000004">
    <property type="entry name" value="Endoribonuclease dicer-like 1"/>
    <property type="match status" value="1"/>
</dbReference>
<dbReference type="SUPFAM" id="SSF69065">
    <property type="entry name" value="RNase III domain-like"/>
    <property type="match status" value="2"/>
</dbReference>
<dbReference type="PROSITE" id="PS51327">
    <property type="entry name" value="DICER_DSRBF"/>
    <property type="match status" value="1"/>
</dbReference>